<evidence type="ECO:0008006" key="5">
    <source>
        <dbReference type="Google" id="ProtNLM"/>
    </source>
</evidence>
<organism evidence="3 4">
    <name type="scientific">Triplophysa tibetana</name>
    <dbReference type="NCBI Taxonomy" id="1572043"/>
    <lineage>
        <taxon>Eukaryota</taxon>
        <taxon>Metazoa</taxon>
        <taxon>Chordata</taxon>
        <taxon>Craniata</taxon>
        <taxon>Vertebrata</taxon>
        <taxon>Euteleostomi</taxon>
        <taxon>Actinopterygii</taxon>
        <taxon>Neopterygii</taxon>
        <taxon>Teleostei</taxon>
        <taxon>Ostariophysi</taxon>
        <taxon>Cypriniformes</taxon>
        <taxon>Nemacheilidae</taxon>
        <taxon>Triplophysa</taxon>
    </lineage>
</organism>
<accession>A0A5A9P967</accession>
<evidence type="ECO:0000256" key="2">
    <source>
        <dbReference type="SAM" id="MobiDB-lite"/>
    </source>
</evidence>
<dbReference type="AlphaFoldDB" id="A0A5A9P967"/>
<evidence type="ECO:0000313" key="4">
    <source>
        <dbReference type="Proteomes" id="UP000324632"/>
    </source>
</evidence>
<proteinExistence type="predicted"/>
<dbReference type="EMBL" id="SOYY01000007">
    <property type="protein sequence ID" value="KAA0718453.1"/>
    <property type="molecule type" value="Genomic_DNA"/>
</dbReference>
<feature type="region of interest" description="Disordered" evidence="2">
    <location>
        <begin position="873"/>
        <end position="915"/>
    </location>
</feature>
<feature type="compositionally biased region" description="Polar residues" evidence="2">
    <location>
        <begin position="387"/>
        <end position="421"/>
    </location>
</feature>
<dbReference type="OrthoDB" id="8737069at2759"/>
<name>A0A5A9P967_9TELE</name>
<reference evidence="3 4" key="1">
    <citation type="journal article" date="2019" name="Mol. Ecol. Resour.">
        <title>Chromosome-level genome assembly of Triplophysa tibetana, a fish adapted to the harsh high-altitude environment of the Tibetan Plateau.</title>
        <authorList>
            <person name="Yang X."/>
            <person name="Liu H."/>
            <person name="Ma Z."/>
            <person name="Zou Y."/>
            <person name="Zou M."/>
            <person name="Mao Y."/>
            <person name="Li X."/>
            <person name="Wang H."/>
            <person name="Chen T."/>
            <person name="Wang W."/>
            <person name="Yang R."/>
        </authorList>
    </citation>
    <scope>NUCLEOTIDE SEQUENCE [LARGE SCALE GENOMIC DNA]</scope>
    <source>
        <strain evidence="3">TTIB1903HZAU</strain>
        <tissue evidence="3">Muscle</tissue>
    </source>
</reference>
<feature type="region of interest" description="Disordered" evidence="2">
    <location>
        <begin position="386"/>
        <end position="440"/>
    </location>
</feature>
<keyword evidence="4" id="KW-1185">Reference proteome</keyword>
<gene>
    <name evidence="3" type="ORF">E1301_Tti019289</name>
</gene>
<protein>
    <recommendedName>
        <fullName evidence="5">Epidermal growth factor receptor substrate 15</fullName>
    </recommendedName>
</protein>
<feature type="coiled-coil region" evidence="1">
    <location>
        <begin position="39"/>
        <end position="118"/>
    </location>
</feature>
<sequence>MMRFIVDCLRPARTRAAAAQRDSVELQVKVKDSSDNIEIQELKDAVQTEEETLQRVKTLCCETQEDVERLEEKKTQLRDQLKIMENLEKQERKVLQSLQEEQQELEQTVQQYDVKLRAVSESVLQLQMEVDCAKAHSENIHERIAPLQDSFDEILQVKMKLDELIAGFMTDERSVTEVPEEATCENSENDSDRDHQVEIRFEQEVEEVKLERSVDTQCSADNLKSSGSSSFTEITLTEVKEEDVMFRSATSQLESFDMEEEDFEMVQHSQTTNRQFDFFRPNPFTDGDVFGDDHFPKSDVTEHLPKDPFKGTDPFASDTLFVDMPEVKGCKDSLITAEQSLPETVHCPLQSVGKDRDYGTFNSPVNLPLEAQSRCSTERLVRHVSVPTESKSLRSRSNTCPEVETNTSPGQTLDAVQTNPSVEAVSPPLDEERLDSHSSSEFDSFEADCSTFAAVEEEEDRVQPGSLCGLQKIIAGSYTDFPLSPCDPDPHPDTRDTDKTFGCPCAITVEKSADCCHSEFENGEKDLNNPDGSREVSHGIKSETSDHCSASDAYDYKYGDMFFFTVRLDPGSPELHIPNPVCPEDDDVKKCVNQLSWNENSLSPEFNDTDEFKSCPPEPENTNQVETEIATDSLCANDGEPGGNLHILTLVDPNACERLLHSEAYDPNPALHILDSSVEDTECGSPLKSTLQDLFASADQLCARENLETSHSAQLDSHCCERLTVSKSELHYFDPFSPISTESADCESEIEEMNVINCHDASRLDSGYHEVDTPTAIHQDPVDSSRYSFALQDPCLETSKESNCEFHNADPFSPKSIDTGIFDSEIENYESDYVMSYCQSFSPQQDYIDLSHSDEKAMSFFNIISCDVLSDDQSGSEPDDYSCGPFPHKRGSSNDESNERNVRPELSPVTSPPCGETKPVFMASNAYSKSVWKTSEADPEMCITTAVEFSVSKQAEDVTNHTVNVSKMSDLADIDYFCSELSKMVSSGSSDSVQQSVTEMLFGSDPNTSSFYPWDFEKQQQSS</sequence>
<dbReference type="Proteomes" id="UP000324632">
    <property type="component" value="Chromosome 7"/>
</dbReference>
<keyword evidence="1" id="KW-0175">Coiled coil</keyword>
<evidence type="ECO:0000313" key="3">
    <source>
        <dbReference type="EMBL" id="KAA0718453.1"/>
    </source>
</evidence>
<feature type="compositionally biased region" description="Basic and acidic residues" evidence="2">
    <location>
        <begin position="430"/>
        <end position="440"/>
    </location>
</feature>
<comment type="caution">
    <text evidence="3">The sequence shown here is derived from an EMBL/GenBank/DDBJ whole genome shotgun (WGS) entry which is preliminary data.</text>
</comment>
<evidence type="ECO:0000256" key="1">
    <source>
        <dbReference type="SAM" id="Coils"/>
    </source>
</evidence>